<reference evidence="1" key="1">
    <citation type="submission" date="2022-11" db="EMBL/GenBank/DDBJ databases">
        <title>Genome Sequence of Boeremia exigua.</title>
        <authorList>
            <person name="Buettner E."/>
        </authorList>
    </citation>
    <scope>NUCLEOTIDE SEQUENCE</scope>
    <source>
        <strain evidence="1">CU02</strain>
    </source>
</reference>
<evidence type="ECO:0000313" key="1">
    <source>
        <dbReference type="EMBL" id="KAJ8116075.1"/>
    </source>
</evidence>
<comment type="caution">
    <text evidence="1">The sequence shown here is derived from an EMBL/GenBank/DDBJ whole genome shotgun (WGS) entry which is preliminary data.</text>
</comment>
<evidence type="ECO:0000313" key="2">
    <source>
        <dbReference type="Proteomes" id="UP001153331"/>
    </source>
</evidence>
<protein>
    <submittedName>
        <fullName evidence="1">Uncharacterized protein</fullName>
    </submittedName>
</protein>
<proteinExistence type="predicted"/>
<sequence>MSFNDITTEEALKKELAEHESAVVVFGAYWSNMSTLTKQTFQKNMSKYSSTYFVWIDIDEAPQLQKAYTVESIPTALGYKGNSQVHRFVGPMAIDSQIDDFVKKTL</sequence>
<organism evidence="1 2">
    <name type="scientific">Boeremia exigua</name>
    <dbReference type="NCBI Taxonomy" id="749465"/>
    <lineage>
        <taxon>Eukaryota</taxon>
        <taxon>Fungi</taxon>
        <taxon>Dikarya</taxon>
        <taxon>Ascomycota</taxon>
        <taxon>Pezizomycotina</taxon>
        <taxon>Dothideomycetes</taxon>
        <taxon>Pleosporomycetidae</taxon>
        <taxon>Pleosporales</taxon>
        <taxon>Pleosporineae</taxon>
        <taxon>Didymellaceae</taxon>
        <taxon>Boeremia</taxon>
    </lineage>
</organism>
<accession>A0ACC2ILL3</accession>
<name>A0ACC2ILL3_9PLEO</name>
<keyword evidence="2" id="KW-1185">Reference proteome</keyword>
<dbReference type="EMBL" id="JAPHNI010000109">
    <property type="protein sequence ID" value="KAJ8116075.1"/>
    <property type="molecule type" value="Genomic_DNA"/>
</dbReference>
<dbReference type="Proteomes" id="UP001153331">
    <property type="component" value="Unassembled WGS sequence"/>
</dbReference>
<gene>
    <name evidence="1" type="ORF">OPT61_g2423</name>
</gene>